<reference evidence="3 4" key="1">
    <citation type="journal article" date="2014" name="Genome Announc.">
        <title>Draft Genome Sequence of Commensalibacter papalotli MX01, a Symbiont Identified from the Guts of Overwintering Monarch Butterflies.</title>
        <authorList>
            <person name="Servin-Garciduenas L.E."/>
            <person name="Sanchez-Quinto A."/>
            <person name="Martinez-Romero E."/>
        </authorList>
    </citation>
    <scope>NUCLEOTIDE SEQUENCE [LARGE SCALE GENOMIC DNA]</scope>
    <source>
        <strain evidence="4">MX-MONARCH01</strain>
    </source>
</reference>
<organism evidence="3 4">
    <name type="scientific">Commensalibacter papalotli</name>
    <name type="common">ex Servin-Garciduenas et al. 2014</name>
    <dbReference type="NCBI Taxonomy" id="1208583"/>
    <lineage>
        <taxon>Bacteria</taxon>
        <taxon>Pseudomonadati</taxon>
        <taxon>Pseudomonadota</taxon>
        <taxon>Alphaproteobacteria</taxon>
        <taxon>Acetobacterales</taxon>
        <taxon>Acetobacteraceae</taxon>
    </lineage>
</organism>
<dbReference type="PROSITE" id="PS51688">
    <property type="entry name" value="ICA"/>
    <property type="match status" value="1"/>
</dbReference>
<evidence type="ECO:0000259" key="2">
    <source>
        <dbReference type="PROSITE" id="PS51688"/>
    </source>
</evidence>
<dbReference type="OrthoDB" id="564699at2"/>
<dbReference type="InterPro" id="IPR030392">
    <property type="entry name" value="S74_ICA"/>
</dbReference>
<name>W7DX86_9PROT</name>
<feature type="domain" description="Peptidase S74" evidence="2">
    <location>
        <begin position="218"/>
        <end position="353"/>
    </location>
</feature>
<dbReference type="Proteomes" id="UP000019250">
    <property type="component" value="Unassembled WGS sequence"/>
</dbReference>
<dbReference type="Gene3D" id="1.10.10.10">
    <property type="entry name" value="Winged helix-like DNA-binding domain superfamily/Winged helix DNA-binding domain"/>
    <property type="match status" value="1"/>
</dbReference>
<proteinExistence type="predicted"/>
<dbReference type="STRING" id="1208583.COMX_03655"/>
<dbReference type="InterPro" id="IPR036388">
    <property type="entry name" value="WH-like_DNA-bd_sf"/>
</dbReference>
<dbReference type="EMBL" id="ATSX01000001">
    <property type="protein sequence ID" value="EUK18813.1"/>
    <property type="molecule type" value="Genomic_DNA"/>
</dbReference>
<dbReference type="Pfam" id="PF13884">
    <property type="entry name" value="Peptidase_S74"/>
    <property type="match status" value="1"/>
</dbReference>
<protein>
    <recommendedName>
        <fullName evidence="2">Peptidase S74 domain-containing protein</fullName>
    </recommendedName>
</protein>
<keyword evidence="4" id="KW-1185">Reference proteome</keyword>
<comment type="caution">
    <text evidence="3">The sequence shown here is derived from an EMBL/GenBank/DDBJ whole genome shotgun (WGS) entry which is preliminary data.</text>
</comment>
<dbReference type="AlphaFoldDB" id="W7DX86"/>
<accession>W7DX86</accession>
<feature type="coiled-coil region" evidence="1">
    <location>
        <begin position="48"/>
        <end position="82"/>
    </location>
</feature>
<evidence type="ECO:0000313" key="3">
    <source>
        <dbReference type="EMBL" id="EUK18813.1"/>
    </source>
</evidence>
<keyword evidence="1" id="KW-0175">Coiled coil</keyword>
<dbReference type="RefSeq" id="WP_034337151.1">
    <property type="nucleotide sequence ID" value="NZ_ATSX01000001.1"/>
</dbReference>
<evidence type="ECO:0000313" key="4">
    <source>
        <dbReference type="Proteomes" id="UP000019250"/>
    </source>
</evidence>
<gene>
    <name evidence="3" type="ORF">COMX_03655</name>
</gene>
<dbReference type="eggNOG" id="ENOG5032ZRU">
    <property type="taxonomic scope" value="Bacteria"/>
</dbReference>
<evidence type="ECO:0000256" key="1">
    <source>
        <dbReference type="SAM" id="Coils"/>
    </source>
</evidence>
<sequence length="353" mass="38680">MADTNTMGKPINLDLSACSASNDGGKTLKTLSQLVTDINNNTTHQINTDELKKKVDNNTDAIQNVKEQADKTDKKVDGLTKKVDELSPDSSYVAKNTAFQAKGYLPLDANGQFVGPNPRTDNVVFSSWGYKFDVNGNAVGSNSSQILNKYQVAANNAGTSVSQEGRFVYTSAYDKTIAKGRFAFDAETVDSLSGNINLGSTTNPWNNIYSKTALTVTSDKNVKTEVQLEENIANLLFEKLEAKTFTLNEVVAEKGDEARIHTGYFAQDVAQILHDGGVEPSLIAMWIQNKNETTQLIEKEDGSFEETTGKIIDKQGLEFIQSLRYEEILVALLQGAKNKISTLETRLAALEQR</sequence>